<accession>A0A0C3HQS0</accession>
<dbReference type="STRING" id="50718.SU60_12730"/>
<evidence type="ECO:0000259" key="6">
    <source>
        <dbReference type="SMART" id="SM00642"/>
    </source>
</evidence>
<comment type="caution">
    <text evidence="7">The sequence shown here is derived from an EMBL/GenBank/DDBJ whole genome shotgun (WGS) entry which is preliminary data.</text>
</comment>
<keyword evidence="8" id="KW-1185">Reference proteome</keyword>
<dbReference type="Gene3D" id="3.20.20.80">
    <property type="entry name" value="Glycosidases"/>
    <property type="match status" value="1"/>
</dbReference>
<proteinExistence type="inferred from homology"/>
<dbReference type="PRINTS" id="PR00110">
    <property type="entry name" value="ALPHAAMYLASE"/>
</dbReference>
<dbReference type="FunFam" id="3.90.400.10:FF:000002">
    <property type="entry name" value="Sucrose isomerase"/>
    <property type="match status" value="1"/>
</dbReference>
<dbReference type="FunFam" id="3.20.20.80:FF:000064">
    <property type="entry name" value="Oligo-1,6-glucosidase"/>
    <property type="match status" value="2"/>
</dbReference>
<protein>
    <recommendedName>
        <fullName evidence="5">Alpha-amylase</fullName>
        <ecNumber evidence="5">3.2.1.1</ecNumber>
    </recommendedName>
</protein>
<dbReference type="EC" id="3.2.1.1" evidence="5"/>
<evidence type="ECO:0000313" key="7">
    <source>
        <dbReference type="EMBL" id="KIN10491.1"/>
    </source>
</evidence>
<dbReference type="InterPro" id="IPR045857">
    <property type="entry name" value="O16G_dom_2"/>
</dbReference>
<gene>
    <name evidence="7" type="ORF">SU60_12730</name>
</gene>
<feature type="domain" description="Glycosyl hydrolase family 13 catalytic" evidence="6">
    <location>
        <begin position="19"/>
        <end position="426"/>
    </location>
</feature>
<dbReference type="AlphaFoldDB" id="A0A0C3HQS0"/>
<keyword evidence="2 5" id="KW-0378">Hydrolase</keyword>
<evidence type="ECO:0000256" key="5">
    <source>
        <dbReference type="RuleBase" id="RU361134"/>
    </source>
</evidence>
<dbReference type="Gene3D" id="2.60.40.1180">
    <property type="entry name" value="Golgi alpha-mannosidase II"/>
    <property type="match status" value="1"/>
</dbReference>
<dbReference type="Gene3D" id="3.90.400.10">
    <property type="entry name" value="Oligo-1,6-glucosidase, Domain 2"/>
    <property type="match status" value="1"/>
</dbReference>
<dbReference type="Proteomes" id="UP000031977">
    <property type="component" value="Unassembled WGS sequence"/>
</dbReference>
<dbReference type="RefSeq" id="WP_041155835.1">
    <property type="nucleotide sequence ID" value="NZ_CBCRVP010000002.1"/>
</dbReference>
<dbReference type="InterPro" id="IPR017853">
    <property type="entry name" value="GH"/>
</dbReference>
<dbReference type="GO" id="GO:0009313">
    <property type="term" value="P:oligosaccharide catabolic process"/>
    <property type="evidence" value="ECO:0007669"/>
    <property type="project" value="TreeGrafter"/>
</dbReference>
<evidence type="ECO:0000256" key="2">
    <source>
        <dbReference type="ARBA" id="ARBA00022801"/>
    </source>
</evidence>
<dbReference type="SUPFAM" id="SSF51011">
    <property type="entry name" value="Glycosyl hydrolase domain"/>
    <property type="match status" value="1"/>
</dbReference>
<dbReference type="InterPro" id="IPR006047">
    <property type="entry name" value="GH13_cat_dom"/>
</dbReference>
<dbReference type="SMART" id="SM00642">
    <property type="entry name" value="Aamy"/>
    <property type="match status" value="1"/>
</dbReference>
<organism evidence="7 8">
    <name type="scientific">Vibrio mytili</name>
    <dbReference type="NCBI Taxonomy" id="50718"/>
    <lineage>
        <taxon>Bacteria</taxon>
        <taxon>Pseudomonadati</taxon>
        <taxon>Pseudomonadota</taxon>
        <taxon>Gammaproteobacteria</taxon>
        <taxon>Vibrionales</taxon>
        <taxon>Vibrionaceae</taxon>
        <taxon>Vibrio</taxon>
    </lineage>
</organism>
<dbReference type="PANTHER" id="PTHR10357">
    <property type="entry name" value="ALPHA-AMYLASE FAMILY MEMBER"/>
    <property type="match status" value="1"/>
</dbReference>
<dbReference type="InterPro" id="IPR013780">
    <property type="entry name" value="Glyco_hydro_b"/>
</dbReference>
<reference evidence="7 8" key="1">
    <citation type="submission" date="2015-01" db="EMBL/GenBank/DDBJ databases">
        <title>Draft genome of Vibrio mytili type strain CAIM 528.</title>
        <authorList>
            <person name="Gonzalez-Castillo A."/>
            <person name="Gomez-Gil B."/>
            <person name="Enciso-Ibarra J."/>
        </authorList>
    </citation>
    <scope>NUCLEOTIDE SEQUENCE [LARGE SCALE GENOMIC DNA]</scope>
    <source>
        <strain evidence="7 8">CAIM 528</strain>
    </source>
</reference>
<dbReference type="GO" id="GO:0043169">
    <property type="term" value="F:cation binding"/>
    <property type="evidence" value="ECO:0007669"/>
    <property type="project" value="InterPro"/>
</dbReference>
<dbReference type="EMBL" id="JXOK01000049">
    <property type="protein sequence ID" value="KIN10491.1"/>
    <property type="molecule type" value="Genomic_DNA"/>
</dbReference>
<dbReference type="InterPro" id="IPR006046">
    <property type="entry name" value="Alpha_amylase"/>
</dbReference>
<comment type="similarity">
    <text evidence="1 4">Belongs to the glycosyl hydrolase 13 family.</text>
</comment>
<keyword evidence="3 5" id="KW-0326">Glycosidase</keyword>
<dbReference type="SUPFAM" id="SSF51445">
    <property type="entry name" value="(Trans)glycosidases"/>
    <property type="match status" value="1"/>
</dbReference>
<comment type="catalytic activity">
    <reaction evidence="5">
        <text>Endohydrolysis of (1-&gt;4)-alpha-D-glucosidic linkages in polysaccharides containing three or more (1-&gt;4)-alpha-linked D-glucose units.</text>
        <dbReference type="EC" id="3.2.1.1"/>
    </reaction>
</comment>
<evidence type="ECO:0000313" key="8">
    <source>
        <dbReference type="Proteomes" id="UP000031977"/>
    </source>
</evidence>
<dbReference type="GO" id="GO:0004556">
    <property type="term" value="F:alpha-amylase activity"/>
    <property type="evidence" value="ECO:0007669"/>
    <property type="project" value="UniProtKB-UniRule"/>
</dbReference>
<evidence type="ECO:0000256" key="4">
    <source>
        <dbReference type="RuleBase" id="RU003615"/>
    </source>
</evidence>
<sequence>MCKNETETSVWWKEDVIYQIYPKSFRDSNNDGIGDITGIIEKLDYLKDLGITMLWVSPFYRSPMADNGYDISDYYDINPDFGTMSDFDVLIEKAKSKGIKIMVDLVINHTSDEHEWFQKAISNPSSKYRDYYIIKPSNNGLPPNNWRSIFGGSAWTKIEGEDNYYLHVFDKKQPDLNWENPALRQEIYRMVNWWLDKGIAGFRIDAITFIKKDQDFASIPVDGADGLGSIKYKSRNRPGIEEFLLELRENTFDCHPCVTVGEAPGVSKDDYGKFIGQDGFFNMIFDFHAADLDVESGTEWFKRTQWQTKDLREHLFSTQHAFQTHGWGTTFIENHDQPRALSKLIKNANYRDQTGAKCLAVLYFFLQGTPFIYQGQEIGMTNFKRESIDEFDDISSIDNYHRSVLEGYSEAEALEFVNLRSRDNSRTPIPWENTINGGFNKGYPTWLGLSHSEYTINVEDQIKDPESVLNFYKSMIKIRNHQYPDALIYGEFVSLDTTENIIAYKRLGSKETFFIITNLSDEIVPFTIPDGDILLNNYKEVYSKLQPYQTLLIKGL</sequence>
<dbReference type="CDD" id="cd11333">
    <property type="entry name" value="AmyAc_SI_OligoGlu_DGase"/>
    <property type="match status" value="1"/>
</dbReference>
<dbReference type="Pfam" id="PF00128">
    <property type="entry name" value="Alpha-amylase"/>
    <property type="match status" value="1"/>
</dbReference>
<keyword evidence="5" id="KW-0119">Carbohydrate metabolism</keyword>
<dbReference type="PANTHER" id="PTHR10357:SF179">
    <property type="entry name" value="NEUTRAL AND BASIC AMINO ACID TRANSPORT PROTEIN RBAT"/>
    <property type="match status" value="1"/>
</dbReference>
<evidence type="ECO:0000256" key="3">
    <source>
        <dbReference type="ARBA" id="ARBA00023295"/>
    </source>
</evidence>
<name>A0A0C3HQS0_9VIBR</name>
<evidence type="ECO:0000256" key="1">
    <source>
        <dbReference type="ARBA" id="ARBA00008061"/>
    </source>
</evidence>
<dbReference type="OrthoDB" id="9805159at2"/>